<protein>
    <submittedName>
        <fullName evidence="1">Uncharacterized protein</fullName>
    </submittedName>
</protein>
<comment type="caution">
    <text evidence="1">The sequence shown here is derived from an EMBL/GenBank/DDBJ whole genome shotgun (WGS) entry which is preliminary data.</text>
</comment>
<sequence length="35" mass="3769">MPCAVLAHAGEDFNPLELLVPYAVLAHAGEEHLKI</sequence>
<reference evidence="1 2" key="1">
    <citation type="submission" date="2018-10" db="EMBL/GenBank/DDBJ databases">
        <title>A high-quality apple genome assembly.</title>
        <authorList>
            <person name="Hu J."/>
        </authorList>
    </citation>
    <scope>NUCLEOTIDE SEQUENCE [LARGE SCALE GENOMIC DNA]</scope>
    <source>
        <strain evidence="2">cv. HFTH1</strain>
        <tissue evidence="1">Young leaf</tissue>
    </source>
</reference>
<dbReference type="AlphaFoldDB" id="A0A498I3Z8"/>
<dbReference type="Proteomes" id="UP000290289">
    <property type="component" value="Chromosome 14"/>
</dbReference>
<evidence type="ECO:0000313" key="2">
    <source>
        <dbReference type="Proteomes" id="UP000290289"/>
    </source>
</evidence>
<keyword evidence="2" id="KW-1185">Reference proteome</keyword>
<organism evidence="1 2">
    <name type="scientific">Malus domestica</name>
    <name type="common">Apple</name>
    <name type="synonym">Pyrus malus</name>
    <dbReference type="NCBI Taxonomy" id="3750"/>
    <lineage>
        <taxon>Eukaryota</taxon>
        <taxon>Viridiplantae</taxon>
        <taxon>Streptophyta</taxon>
        <taxon>Embryophyta</taxon>
        <taxon>Tracheophyta</taxon>
        <taxon>Spermatophyta</taxon>
        <taxon>Magnoliopsida</taxon>
        <taxon>eudicotyledons</taxon>
        <taxon>Gunneridae</taxon>
        <taxon>Pentapetalae</taxon>
        <taxon>rosids</taxon>
        <taxon>fabids</taxon>
        <taxon>Rosales</taxon>
        <taxon>Rosaceae</taxon>
        <taxon>Amygdaloideae</taxon>
        <taxon>Maleae</taxon>
        <taxon>Malus</taxon>
    </lineage>
</organism>
<evidence type="ECO:0000313" key="1">
    <source>
        <dbReference type="EMBL" id="RXH76952.1"/>
    </source>
</evidence>
<accession>A0A498I3Z8</accession>
<dbReference type="EMBL" id="RDQH01000340">
    <property type="protein sequence ID" value="RXH76952.1"/>
    <property type="molecule type" value="Genomic_DNA"/>
</dbReference>
<proteinExistence type="predicted"/>
<name>A0A498I3Z8_MALDO</name>
<gene>
    <name evidence="1" type="ORF">DVH24_019840</name>
</gene>